<comment type="caution">
    <text evidence="4">The sequence shown here is derived from an EMBL/GenBank/DDBJ whole genome shotgun (WGS) entry which is preliminary data.</text>
</comment>
<keyword evidence="3" id="KW-0539">Nucleus</keyword>
<comment type="subcellular location">
    <subcellularLocation>
        <location evidence="1">Nucleus</location>
        <location evidence="1">Nucleolus</location>
    </subcellularLocation>
</comment>
<keyword evidence="5" id="KW-1185">Reference proteome</keyword>
<keyword evidence="2" id="KW-0694">RNA-binding</keyword>
<sequence length="123" mass="14161">MAQSVRHDLDSEMGTKVKKAMKNLKRATTNKPSEDADFLSLEGGPVCKQPEQKLLKNTATVLYVGRIPHGFYEKEMEGGKIKTFWERTLEEHMKLVEKIMKHDKNRRKRIEAAGVDYECPEIV</sequence>
<dbReference type="PANTHER" id="PTHR46754">
    <property type="entry name" value="MKI67 FHA DOMAIN-INTERACTING NUCLEOLAR PHOSPHOPROTEIN"/>
    <property type="match status" value="1"/>
</dbReference>
<dbReference type="GO" id="GO:0005730">
    <property type="term" value="C:nucleolus"/>
    <property type="evidence" value="ECO:0007669"/>
    <property type="project" value="UniProtKB-SubCell"/>
</dbReference>
<protein>
    <submittedName>
        <fullName evidence="4">Uncharacterized protein</fullName>
    </submittedName>
</protein>
<gene>
    <name evidence="4" type="ORF">D0Y65_025041</name>
</gene>
<evidence type="ECO:0000256" key="3">
    <source>
        <dbReference type="ARBA" id="ARBA00023242"/>
    </source>
</evidence>
<dbReference type="AlphaFoldDB" id="A0A445J520"/>
<accession>A0A445J520</accession>
<dbReference type="EMBL" id="QZWG01000009">
    <property type="protein sequence ID" value="RZB93484.1"/>
    <property type="molecule type" value="Genomic_DNA"/>
</dbReference>
<dbReference type="EMBL" id="QZWG01000009">
    <property type="protein sequence ID" value="RZB93483.1"/>
    <property type="molecule type" value="Genomic_DNA"/>
</dbReference>
<proteinExistence type="predicted"/>
<reference evidence="4 5" key="1">
    <citation type="submission" date="2018-09" db="EMBL/GenBank/DDBJ databases">
        <title>A high-quality reference genome of wild soybean provides a powerful tool to mine soybean genomes.</title>
        <authorList>
            <person name="Xie M."/>
            <person name="Chung C.Y.L."/>
            <person name="Li M.-W."/>
            <person name="Wong F.-L."/>
            <person name="Chan T.-F."/>
            <person name="Lam H.-M."/>
        </authorList>
    </citation>
    <scope>NUCLEOTIDE SEQUENCE [LARGE SCALE GENOMIC DNA]</scope>
    <source>
        <strain evidence="5">cv. W05</strain>
        <tissue evidence="4">Hypocotyl of etiolated seedlings</tissue>
    </source>
</reference>
<organism evidence="4 5">
    <name type="scientific">Glycine soja</name>
    <name type="common">Wild soybean</name>
    <dbReference type="NCBI Taxonomy" id="3848"/>
    <lineage>
        <taxon>Eukaryota</taxon>
        <taxon>Viridiplantae</taxon>
        <taxon>Streptophyta</taxon>
        <taxon>Embryophyta</taxon>
        <taxon>Tracheophyta</taxon>
        <taxon>Spermatophyta</taxon>
        <taxon>Magnoliopsida</taxon>
        <taxon>eudicotyledons</taxon>
        <taxon>Gunneridae</taxon>
        <taxon>Pentapetalae</taxon>
        <taxon>rosids</taxon>
        <taxon>fabids</taxon>
        <taxon>Fabales</taxon>
        <taxon>Fabaceae</taxon>
        <taxon>Papilionoideae</taxon>
        <taxon>50 kb inversion clade</taxon>
        <taxon>NPAAA clade</taxon>
        <taxon>indigoferoid/millettioid clade</taxon>
        <taxon>Phaseoleae</taxon>
        <taxon>Glycine</taxon>
        <taxon>Glycine subgen. Soja</taxon>
    </lineage>
</organism>
<evidence type="ECO:0000313" key="5">
    <source>
        <dbReference type="Proteomes" id="UP000289340"/>
    </source>
</evidence>
<evidence type="ECO:0000256" key="1">
    <source>
        <dbReference type="ARBA" id="ARBA00004604"/>
    </source>
</evidence>
<dbReference type="EMBL" id="QZWG01000009">
    <property type="protein sequence ID" value="RZB93485.1"/>
    <property type="molecule type" value="Genomic_DNA"/>
</dbReference>
<name>A0A445J520_GLYSO</name>
<dbReference type="Proteomes" id="UP000289340">
    <property type="component" value="Chromosome 9"/>
</dbReference>
<evidence type="ECO:0000256" key="2">
    <source>
        <dbReference type="ARBA" id="ARBA00022884"/>
    </source>
</evidence>
<dbReference type="GO" id="GO:0003723">
    <property type="term" value="F:RNA binding"/>
    <property type="evidence" value="ECO:0007669"/>
    <property type="project" value="UniProtKB-KW"/>
</dbReference>
<evidence type="ECO:0000313" key="4">
    <source>
        <dbReference type="EMBL" id="RZB93483.1"/>
    </source>
</evidence>